<dbReference type="InterPro" id="IPR035983">
    <property type="entry name" value="Hect_E3_ubiquitin_ligase"/>
</dbReference>
<gene>
    <name evidence="5" type="ORF">E1301_Tti019688</name>
</gene>
<evidence type="ECO:0000256" key="2">
    <source>
        <dbReference type="ARBA" id="ARBA00022786"/>
    </source>
</evidence>
<dbReference type="PROSITE" id="PS50237">
    <property type="entry name" value="HECT"/>
    <property type="match status" value="1"/>
</dbReference>
<dbReference type="InterPro" id="IPR000569">
    <property type="entry name" value="HECT_dom"/>
</dbReference>
<keyword evidence="6" id="KW-1185">Reference proteome</keyword>
<evidence type="ECO:0000259" key="4">
    <source>
        <dbReference type="PROSITE" id="PS50237"/>
    </source>
</evidence>
<proteinExistence type="predicted"/>
<dbReference type="EMBL" id="SOYY01000006">
    <property type="protein sequence ID" value="KAA0720558.1"/>
    <property type="molecule type" value="Genomic_DNA"/>
</dbReference>
<reference evidence="5 6" key="1">
    <citation type="journal article" date="2019" name="Mol. Ecol. Resour.">
        <title>Chromosome-level genome assembly of Triplophysa tibetana, a fish adapted to the harsh high-altitude environment of the Tibetan Plateau.</title>
        <authorList>
            <person name="Yang X."/>
            <person name="Liu H."/>
            <person name="Ma Z."/>
            <person name="Zou Y."/>
            <person name="Zou M."/>
            <person name="Mao Y."/>
            <person name="Li X."/>
            <person name="Wang H."/>
            <person name="Chen T."/>
            <person name="Wang W."/>
            <person name="Yang R."/>
        </authorList>
    </citation>
    <scope>NUCLEOTIDE SEQUENCE [LARGE SCALE GENOMIC DNA]</scope>
    <source>
        <strain evidence="5">TTIB1903HZAU</strain>
        <tissue evidence="5">Muscle</tissue>
    </source>
</reference>
<keyword evidence="1" id="KW-0808">Transferase</keyword>
<dbReference type="GO" id="GO:0004842">
    <property type="term" value="F:ubiquitin-protein transferase activity"/>
    <property type="evidence" value="ECO:0007669"/>
    <property type="project" value="InterPro"/>
</dbReference>
<name>A0A5A9PFH7_9TELE</name>
<comment type="caution">
    <text evidence="3">Lacks conserved residue(s) required for the propagation of feature annotation.</text>
</comment>
<sequence length="515" mass="58307">MHPRFGQSCTYRDLTLEQRLWNTHDIQNVAGPLGEPDILFTSPPQVNADVLTDTPQTSAAYGDLQAFVTQPGFATPTPSISPRPVNRLSRKRRRVAINSTPADPPVSIQNIPPQTIQPVDFYTEDVLRGDATETWSSVLAEFSEAIKNVPEVILTDNSEVVTSSGVLGAPTTEGLTVPVKSSVELPSSQYHFNHELMLEITDQGALNRLLLDRTDNIQGTLQRIVQSHENERCQKQLTMRSVRDRNEHLSITEQLQEIIDQQIEVFGGDYRNFDMFLQDLDLPEAIDEPSSPNICEMLEEIIQMQNLDFERLSNILQTGDGQLEVSEEPETVKDTKYVKVRRVNIVKDVLEIFIEPEVAKKALRIEFINENAIDDDGVSRELYTAFWEDFLTQCEGEVERAPRLRPEFSDMEWKAVGRVWVKGFIDHGIITVKLFPTFILACIHNCGDEELLMSSFLKYLSTSEQSVIEKANQGNMDDNDAEELLDLFSRMGSYRLPPKENVRSAILTMAHKVLL</sequence>
<dbReference type="AlphaFoldDB" id="A0A5A9PFH7"/>
<protein>
    <recommendedName>
        <fullName evidence="4">HECT domain-containing protein</fullName>
    </recommendedName>
</protein>
<accession>A0A5A9PFH7</accession>
<evidence type="ECO:0000313" key="6">
    <source>
        <dbReference type="Proteomes" id="UP000324632"/>
    </source>
</evidence>
<dbReference type="Gene3D" id="3.90.1750.10">
    <property type="entry name" value="Hect, E3 ligase catalytic domains"/>
    <property type="match status" value="1"/>
</dbReference>
<evidence type="ECO:0000256" key="1">
    <source>
        <dbReference type="ARBA" id="ARBA00022679"/>
    </source>
</evidence>
<dbReference type="SUPFAM" id="SSF56204">
    <property type="entry name" value="Hect, E3 ligase catalytic domain"/>
    <property type="match status" value="1"/>
</dbReference>
<organism evidence="5 6">
    <name type="scientific">Triplophysa tibetana</name>
    <dbReference type="NCBI Taxonomy" id="1572043"/>
    <lineage>
        <taxon>Eukaryota</taxon>
        <taxon>Metazoa</taxon>
        <taxon>Chordata</taxon>
        <taxon>Craniata</taxon>
        <taxon>Vertebrata</taxon>
        <taxon>Euteleostomi</taxon>
        <taxon>Actinopterygii</taxon>
        <taxon>Neopterygii</taxon>
        <taxon>Teleostei</taxon>
        <taxon>Ostariophysi</taxon>
        <taxon>Cypriniformes</taxon>
        <taxon>Nemacheilidae</taxon>
        <taxon>Triplophysa</taxon>
    </lineage>
</organism>
<comment type="caution">
    <text evidence="5">The sequence shown here is derived from an EMBL/GenBank/DDBJ whole genome shotgun (WGS) entry which is preliminary data.</text>
</comment>
<evidence type="ECO:0000313" key="5">
    <source>
        <dbReference type="EMBL" id="KAA0720558.1"/>
    </source>
</evidence>
<feature type="domain" description="HECT" evidence="4">
    <location>
        <begin position="355"/>
        <end position="383"/>
    </location>
</feature>
<dbReference type="Proteomes" id="UP000324632">
    <property type="component" value="Chromosome 6"/>
</dbReference>
<keyword evidence="2 3" id="KW-0833">Ubl conjugation pathway</keyword>
<evidence type="ECO:0000256" key="3">
    <source>
        <dbReference type="PROSITE-ProRule" id="PRU00104"/>
    </source>
</evidence>